<dbReference type="Proteomes" id="UP000008956">
    <property type="component" value="Chromosome"/>
</dbReference>
<evidence type="ECO:0000313" key="2">
    <source>
        <dbReference type="Proteomes" id="UP000008956"/>
    </source>
</evidence>
<dbReference type="HOGENOM" id="CLU_3415006_0_0_9"/>
<sequence>MIELLVAYSVNSNKNSSGELKGECKCG</sequence>
<organism evidence="1 2">
    <name type="scientific">[Ruminococcus] torques L2-14</name>
    <dbReference type="NCBI Taxonomy" id="657313"/>
    <lineage>
        <taxon>Bacteria</taxon>
        <taxon>Bacillati</taxon>
        <taxon>Bacillota</taxon>
        <taxon>Clostridia</taxon>
        <taxon>Lachnospirales</taxon>
        <taxon>Lachnospiraceae</taxon>
        <taxon>Mediterraneibacter</taxon>
    </lineage>
</organism>
<protein>
    <submittedName>
        <fullName evidence="1">Uncharacterized protein</fullName>
    </submittedName>
</protein>
<evidence type="ECO:0000313" key="1">
    <source>
        <dbReference type="EMBL" id="CBL26913.1"/>
    </source>
</evidence>
<reference evidence="1 2" key="2">
    <citation type="submission" date="2010-03" db="EMBL/GenBank/DDBJ databases">
        <authorList>
            <person name="Pajon A."/>
        </authorList>
    </citation>
    <scope>NUCLEOTIDE SEQUENCE [LARGE SCALE GENOMIC DNA]</scope>
    <source>
        <strain evidence="1 2">L2-14</strain>
    </source>
</reference>
<dbReference type="KEGG" id="rto:RTO_24300"/>
<name>D4M6Q1_9FIRM</name>
<reference evidence="1 2" key="1">
    <citation type="submission" date="2010-03" db="EMBL/GenBank/DDBJ databases">
        <title>The genome sequence of Ruminococcus torques L2-14.</title>
        <authorList>
            <consortium name="metaHIT consortium -- http://www.metahit.eu/"/>
            <person name="Pajon A."/>
            <person name="Turner K."/>
            <person name="Parkhill J."/>
            <person name="Duncan S."/>
            <person name="Flint H."/>
        </authorList>
    </citation>
    <scope>NUCLEOTIDE SEQUENCE [LARGE SCALE GENOMIC DNA]</scope>
    <source>
        <strain evidence="1 2">L2-14</strain>
    </source>
</reference>
<dbReference type="EMBL" id="FP929055">
    <property type="protein sequence ID" value="CBL26913.1"/>
    <property type="molecule type" value="Genomic_DNA"/>
</dbReference>
<accession>D4M6Q1</accession>
<proteinExistence type="predicted"/>
<gene>
    <name evidence="1" type="ORF">RTO_24300</name>
</gene>
<dbReference type="AlphaFoldDB" id="D4M6Q1"/>